<evidence type="ECO:0000259" key="6">
    <source>
        <dbReference type="Pfam" id="PF02776"/>
    </source>
</evidence>
<dbReference type="InterPro" id="IPR029035">
    <property type="entry name" value="DHS-like_NAD/FAD-binding_dom"/>
</dbReference>
<feature type="domain" description="Thiamine pyrophosphate enzyme N-terminal TPP-binding" evidence="6">
    <location>
        <begin position="41"/>
        <end position="155"/>
    </location>
</feature>
<dbReference type="EMBL" id="BMDZ01000115">
    <property type="protein sequence ID" value="GGB62400.1"/>
    <property type="molecule type" value="Genomic_DNA"/>
</dbReference>
<evidence type="ECO:0000259" key="5">
    <source>
        <dbReference type="Pfam" id="PF02775"/>
    </source>
</evidence>
<dbReference type="InterPro" id="IPR029061">
    <property type="entry name" value="THDP-binding"/>
</dbReference>
<keyword evidence="2 3" id="KW-0786">Thiamine pyrophosphate</keyword>
<evidence type="ECO:0000256" key="1">
    <source>
        <dbReference type="ARBA" id="ARBA00007812"/>
    </source>
</evidence>
<gene>
    <name evidence="7" type="ORF">GCM10011505_48780</name>
</gene>
<dbReference type="Pfam" id="PF02775">
    <property type="entry name" value="TPP_enzyme_C"/>
    <property type="match status" value="1"/>
</dbReference>
<dbReference type="PROSITE" id="PS00187">
    <property type="entry name" value="TPP_ENZYMES"/>
    <property type="match status" value="1"/>
</dbReference>
<evidence type="ECO:0000256" key="2">
    <source>
        <dbReference type="ARBA" id="ARBA00023052"/>
    </source>
</evidence>
<dbReference type="Pfam" id="PF02776">
    <property type="entry name" value="TPP_enzyme_N"/>
    <property type="match status" value="1"/>
</dbReference>
<dbReference type="SUPFAM" id="SSF52467">
    <property type="entry name" value="DHS-like NAD/FAD-binding domain"/>
    <property type="match status" value="1"/>
</dbReference>
<dbReference type="PANTHER" id="PTHR18968">
    <property type="entry name" value="THIAMINE PYROPHOSPHATE ENZYMES"/>
    <property type="match status" value="1"/>
</dbReference>
<feature type="domain" description="Thiamine pyrophosphate enzyme central" evidence="4">
    <location>
        <begin position="226"/>
        <end position="357"/>
    </location>
</feature>
<dbReference type="PANTHER" id="PTHR18968:SF129">
    <property type="entry name" value="ACETOLACTATE SYNTHASE"/>
    <property type="match status" value="1"/>
</dbReference>
<dbReference type="InterPro" id="IPR011766">
    <property type="entry name" value="TPP_enzyme_TPP-bd"/>
</dbReference>
<evidence type="ECO:0000259" key="4">
    <source>
        <dbReference type="Pfam" id="PF00205"/>
    </source>
</evidence>
<comment type="caution">
    <text evidence="7">The sequence shown here is derived from an EMBL/GenBank/DDBJ whole genome shotgun (WGS) entry which is preliminary data.</text>
</comment>
<feature type="domain" description="Thiamine pyrophosphate enzyme TPP-binding" evidence="5">
    <location>
        <begin position="417"/>
        <end position="563"/>
    </location>
</feature>
<organism evidence="7 8">
    <name type="scientific">Tistrella bauzanensis</name>
    <dbReference type="NCBI Taxonomy" id="657419"/>
    <lineage>
        <taxon>Bacteria</taxon>
        <taxon>Pseudomonadati</taxon>
        <taxon>Pseudomonadota</taxon>
        <taxon>Alphaproteobacteria</taxon>
        <taxon>Geminicoccales</taxon>
        <taxon>Geminicoccaceae</taxon>
        <taxon>Tistrella</taxon>
    </lineage>
</organism>
<dbReference type="CDD" id="cd07035">
    <property type="entry name" value="TPP_PYR_POX_like"/>
    <property type="match status" value="1"/>
</dbReference>
<dbReference type="InterPro" id="IPR012000">
    <property type="entry name" value="Thiamin_PyroP_enz_cen_dom"/>
</dbReference>
<comment type="similarity">
    <text evidence="1 3">Belongs to the TPP enzyme family.</text>
</comment>
<dbReference type="InterPro" id="IPR000399">
    <property type="entry name" value="TPP-bd_CS"/>
</dbReference>
<dbReference type="CDD" id="cd02010">
    <property type="entry name" value="TPP_ALS"/>
    <property type="match status" value="1"/>
</dbReference>
<dbReference type="InterPro" id="IPR012001">
    <property type="entry name" value="Thiamin_PyroP_enz_TPP-bd_dom"/>
</dbReference>
<accession>A0ABQ1J847</accession>
<sequence>MRASVGDPCLTVRVPLSLTVRVAAQFINCARAAQGDQTMTKASDLVVQCLESEGVEYVFGVPGEENLDFLDSLSRSDTIRLILTRHEQAAGFMAATYGRHTGKAGVCLSTLGPGATNLVTAAAYAQLGGMPMMLTGQKPIKKSKQGRFQILDVVDMMGPITKYTHQFASADNIPSRMREAFRLAEEEKPGAVHLELPEDIAREITDSQPIPASLKRRPIAEAKSVSAAVRRIEAARAPILVIGAGANRTQTSRMLTRFVEKTGIPFVTSQLGKGVVDERSPHFVGCAALSSGDFVHRAIEAADVIVNIGHDVIEKPPFFMKPGGTEVIHVNFRSAEVDPVYFPQIEVVGDIANAIWQMAEEIVPNPDWDFSFMHTARDAGAANIARDAGDARFPIYPQHLVEVVRGVMPSDGIIALDNGVYKLWFARNYRAHQPNTVLLDNALASMGAGLPSAMASRLVYPEARIMAICGDGGFMMNSQELETAVRLGMQLVVLILNDNSYGMIRWKQADMGFRDFGLSYGNPDFVAYAQAYGAHGHRVTDAAGLPDLLRTCLEAPGVHVIDCTIDYSDNDRILNRELKTLSAAI</sequence>
<evidence type="ECO:0000313" key="7">
    <source>
        <dbReference type="EMBL" id="GGB62400.1"/>
    </source>
</evidence>
<evidence type="ECO:0000313" key="8">
    <source>
        <dbReference type="Proteomes" id="UP000603352"/>
    </source>
</evidence>
<dbReference type="Gene3D" id="3.40.50.1220">
    <property type="entry name" value="TPP-binding domain"/>
    <property type="match status" value="1"/>
</dbReference>
<dbReference type="SUPFAM" id="SSF52518">
    <property type="entry name" value="Thiamin diphosphate-binding fold (THDP-binding)"/>
    <property type="match status" value="2"/>
</dbReference>
<dbReference type="NCBIfam" id="NF006187">
    <property type="entry name" value="PRK08322.1"/>
    <property type="match status" value="1"/>
</dbReference>
<evidence type="ECO:0000256" key="3">
    <source>
        <dbReference type="RuleBase" id="RU362132"/>
    </source>
</evidence>
<proteinExistence type="inferred from homology"/>
<dbReference type="Proteomes" id="UP000603352">
    <property type="component" value="Unassembled WGS sequence"/>
</dbReference>
<dbReference type="Gene3D" id="3.40.50.970">
    <property type="match status" value="2"/>
</dbReference>
<dbReference type="Pfam" id="PF00205">
    <property type="entry name" value="TPP_enzyme_M"/>
    <property type="match status" value="1"/>
</dbReference>
<protein>
    <submittedName>
        <fullName evidence="7">Acetolactate synthase</fullName>
    </submittedName>
</protein>
<reference evidence="8" key="1">
    <citation type="journal article" date="2019" name="Int. J. Syst. Evol. Microbiol.">
        <title>The Global Catalogue of Microorganisms (GCM) 10K type strain sequencing project: providing services to taxonomists for standard genome sequencing and annotation.</title>
        <authorList>
            <consortium name="The Broad Institute Genomics Platform"/>
            <consortium name="The Broad Institute Genome Sequencing Center for Infectious Disease"/>
            <person name="Wu L."/>
            <person name="Ma J."/>
        </authorList>
    </citation>
    <scope>NUCLEOTIDE SEQUENCE [LARGE SCALE GENOMIC DNA]</scope>
    <source>
        <strain evidence="8">CGMCC 1.10188</strain>
    </source>
</reference>
<keyword evidence="8" id="KW-1185">Reference proteome</keyword>
<dbReference type="InterPro" id="IPR045229">
    <property type="entry name" value="TPP_enz"/>
</dbReference>
<name>A0ABQ1J847_9PROT</name>